<comment type="subunit">
    <text evidence="2 8">Homodimer.</text>
</comment>
<evidence type="ECO:0000313" key="11">
    <source>
        <dbReference type="Proteomes" id="UP000642094"/>
    </source>
</evidence>
<dbReference type="Gene3D" id="3.40.140.10">
    <property type="entry name" value="Cytidine Deaminase, domain 2"/>
    <property type="match status" value="1"/>
</dbReference>
<keyword evidence="5 8" id="KW-0378">Hydrolase</keyword>
<organism evidence="10 11">
    <name type="scientific">Pseudanabaena mucicola FACHB-723</name>
    <dbReference type="NCBI Taxonomy" id="2692860"/>
    <lineage>
        <taxon>Bacteria</taxon>
        <taxon>Bacillati</taxon>
        <taxon>Cyanobacteriota</taxon>
        <taxon>Cyanophyceae</taxon>
        <taxon>Pseudanabaenales</taxon>
        <taxon>Pseudanabaenaceae</taxon>
        <taxon>Pseudanabaena</taxon>
    </lineage>
</organism>
<dbReference type="EC" id="3.5.4.33" evidence="8"/>
<reference evidence="10 11" key="1">
    <citation type="journal article" date="2020" name="ISME J.">
        <title>Comparative genomics reveals insights into cyanobacterial evolution and habitat adaptation.</title>
        <authorList>
            <person name="Chen M.Y."/>
            <person name="Teng W.K."/>
            <person name="Zhao L."/>
            <person name="Hu C.X."/>
            <person name="Zhou Y.K."/>
            <person name="Han B.P."/>
            <person name="Song L.R."/>
            <person name="Shu W.S."/>
        </authorList>
    </citation>
    <scope>NUCLEOTIDE SEQUENCE [LARGE SCALE GENOMIC DNA]</scope>
    <source>
        <strain evidence="10 11">FACHB-723</strain>
    </source>
</reference>
<feature type="binding site" evidence="8">
    <location>
        <position position="77"/>
    </location>
    <ligand>
        <name>Zn(2+)</name>
        <dbReference type="ChEBI" id="CHEBI:29105"/>
        <note>catalytic</note>
    </ligand>
</feature>
<accession>A0ABR7ZT25</accession>
<keyword evidence="4 8" id="KW-0479">Metal-binding</keyword>
<dbReference type="EMBL" id="JACJQB010000002">
    <property type="protein sequence ID" value="MBD2186929.1"/>
    <property type="molecule type" value="Genomic_DNA"/>
</dbReference>
<dbReference type="SUPFAM" id="SSF53927">
    <property type="entry name" value="Cytidine deaminase-like"/>
    <property type="match status" value="1"/>
</dbReference>
<evidence type="ECO:0000256" key="8">
    <source>
        <dbReference type="HAMAP-Rule" id="MF_00972"/>
    </source>
</evidence>
<evidence type="ECO:0000256" key="3">
    <source>
        <dbReference type="ARBA" id="ARBA00022694"/>
    </source>
</evidence>
<dbReference type="Pfam" id="PF00383">
    <property type="entry name" value="dCMP_cyt_deam_1"/>
    <property type="match status" value="1"/>
</dbReference>
<feature type="domain" description="CMP/dCMP-type deaminase" evidence="9">
    <location>
        <begin position="1"/>
        <end position="106"/>
    </location>
</feature>
<dbReference type="CDD" id="cd01285">
    <property type="entry name" value="nucleoside_deaminase"/>
    <property type="match status" value="1"/>
</dbReference>
<dbReference type="InterPro" id="IPR002125">
    <property type="entry name" value="CMP_dCMP_dom"/>
</dbReference>
<dbReference type="PROSITE" id="PS51747">
    <property type="entry name" value="CYT_DCMP_DEAMINASES_2"/>
    <property type="match status" value="1"/>
</dbReference>
<dbReference type="RefSeq" id="WP_190401949.1">
    <property type="nucleotide sequence ID" value="NZ_JACJQB010000002.1"/>
</dbReference>
<feature type="active site" description="Proton donor" evidence="8">
    <location>
        <position position="49"/>
    </location>
</feature>
<gene>
    <name evidence="8" type="primary">tadA</name>
    <name evidence="10" type="ORF">H6F41_02070</name>
</gene>
<evidence type="ECO:0000256" key="1">
    <source>
        <dbReference type="ARBA" id="ARBA00010669"/>
    </source>
</evidence>
<sequence length="146" mass="15882">MDFAIALVKDAHALGEIPVGAVIVDRHGTAIATGVNRKEQEQDPTAHAEIVAIRAASKILKDWHLNGCTLYVTLEPCPMCAGAILQSRISTLVYGADDPKAGAIRTVANLPDSPVSFHKLQVIAGIREQQCQVMLQDWFRNIRNKS</sequence>
<dbReference type="HAMAP" id="MF_00972">
    <property type="entry name" value="tRNA_aden_deaminase"/>
    <property type="match status" value="1"/>
</dbReference>
<dbReference type="InterPro" id="IPR028883">
    <property type="entry name" value="tRNA_aden_deaminase"/>
</dbReference>
<keyword evidence="3 8" id="KW-0819">tRNA processing</keyword>
<evidence type="ECO:0000313" key="10">
    <source>
        <dbReference type="EMBL" id="MBD2186929.1"/>
    </source>
</evidence>
<dbReference type="PROSITE" id="PS00903">
    <property type="entry name" value="CYT_DCMP_DEAMINASES_1"/>
    <property type="match status" value="1"/>
</dbReference>
<name>A0ABR7ZT25_9CYAN</name>
<dbReference type="InterPro" id="IPR016192">
    <property type="entry name" value="APOBEC/CMP_deaminase_Zn-bd"/>
</dbReference>
<evidence type="ECO:0000259" key="9">
    <source>
        <dbReference type="PROSITE" id="PS51747"/>
    </source>
</evidence>
<dbReference type="PANTHER" id="PTHR11079">
    <property type="entry name" value="CYTOSINE DEAMINASE FAMILY MEMBER"/>
    <property type="match status" value="1"/>
</dbReference>
<evidence type="ECO:0000256" key="7">
    <source>
        <dbReference type="ARBA" id="ARBA00048045"/>
    </source>
</evidence>
<protein>
    <recommendedName>
        <fullName evidence="8">tRNA-specific adenosine deaminase</fullName>
        <ecNumber evidence="8">3.5.4.33</ecNumber>
    </recommendedName>
</protein>
<proteinExistence type="inferred from homology"/>
<keyword evidence="11" id="KW-1185">Reference proteome</keyword>
<keyword evidence="6 8" id="KW-0862">Zinc</keyword>
<evidence type="ECO:0000256" key="2">
    <source>
        <dbReference type="ARBA" id="ARBA00011738"/>
    </source>
</evidence>
<evidence type="ECO:0000256" key="4">
    <source>
        <dbReference type="ARBA" id="ARBA00022723"/>
    </source>
</evidence>
<comment type="catalytic activity">
    <reaction evidence="7 8">
        <text>adenosine(34) in tRNA + H2O + H(+) = inosine(34) in tRNA + NH4(+)</text>
        <dbReference type="Rhea" id="RHEA:43168"/>
        <dbReference type="Rhea" id="RHEA-COMP:10373"/>
        <dbReference type="Rhea" id="RHEA-COMP:10374"/>
        <dbReference type="ChEBI" id="CHEBI:15377"/>
        <dbReference type="ChEBI" id="CHEBI:15378"/>
        <dbReference type="ChEBI" id="CHEBI:28938"/>
        <dbReference type="ChEBI" id="CHEBI:74411"/>
        <dbReference type="ChEBI" id="CHEBI:82852"/>
        <dbReference type="EC" id="3.5.4.33"/>
    </reaction>
</comment>
<feature type="binding site" evidence="8">
    <location>
        <position position="80"/>
    </location>
    <ligand>
        <name>Zn(2+)</name>
        <dbReference type="ChEBI" id="CHEBI:29105"/>
        <note>catalytic</note>
    </ligand>
</feature>
<dbReference type="Proteomes" id="UP000642094">
    <property type="component" value="Unassembled WGS sequence"/>
</dbReference>
<comment type="similarity">
    <text evidence="1">Belongs to the cytidine and deoxycytidylate deaminase family. ADAT2 subfamily.</text>
</comment>
<dbReference type="PANTHER" id="PTHR11079:SF202">
    <property type="entry name" value="TRNA-SPECIFIC ADENOSINE DEAMINASE"/>
    <property type="match status" value="1"/>
</dbReference>
<comment type="caution">
    <text evidence="10">The sequence shown here is derived from an EMBL/GenBank/DDBJ whole genome shotgun (WGS) entry which is preliminary data.</text>
</comment>
<dbReference type="InterPro" id="IPR016193">
    <property type="entry name" value="Cytidine_deaminase-like"/>
</dbReference>
<evidence type="ECO:0000256" key="5">
    <source>
        <dbReference type="ARBA" id="ARBA00022801"/>
    </source>
</evidence>
<comment type="function">
    <text evidence="8">Catalyzes the deamination of adenosine to inosine at the wobble position 34 of tRNA(Arg2).</text>
</comment>
<evidence type="ECO:0000256" key="6">
    <source>
        <dbReference type="ARBA" id="ARBA00022833"/>
    </source>
</evidence>
<comment type="cofactor">
    <cofactor evidence="8">
        <name>Zn(2+)</name>
        <dbReference type="ChEBI" id="CHEBI:29105"/>
    </cofactor>
    <text evidence="8">Binds 1 zinc ion per subunit.</text>
</comment>
<feature type="binding site" evidence="8">
    <location>
        <position position="47"/>
    </location>
    <ligand>
        <name>Zn(2+)</name>
        <dbReference type="ChEBI" id="CHEBI:29105"/>
        <note>catalytic</note>
    </ligand>
</feature>